<feature type="region of interest" description="Disordered" evidence="2">
    <location>
        <begin position="1"/>
        <end position="29"/>
    </location>
</feature>
<evidence type="ECO:0000256" key="2">
    <source>
        <dbReference type="SAM" id="MobiDB-lite"/>
    </source>
</evidence>
<accession>A0A239CRG6</accession>
<name>A0A239CRG6_9ACTN</name>
<organism evidence="4 5">
    <name type="scientific">Actinacidiphila glaucinigra</name>
    <dbReference type="NCBI Taxonomy" id="235986"/>
    <lineage>
        <taxon>Bacteria</taxon>
        <taxon>Bacillati</taxon>
        <taxon>Actinomycetota</taxon>
        <taxon>Actinomycetes</taxon>
        <taxon>Kitasatosporales</taxon>
        <taxon>Streptomycetaceae</taxon>
        <taxon>Actinacidiphila</taxon>
    </lineage>
</organism>
<sequence length="150" mass="16639">MGGMPKSRPGRRSAPRPRTRPVPHSPGAPCPCGLPAAYGDCCGRYHSGHAAAPTAEALMRSRYSAYAVHDAAYVLRTWHPETRPAELDLDHHMRWERLEILATTDGSAFHSEGTVAFRAHYGLRGEHDVMEENSRFVRHDGAWVYVAPLP</sequence>
<dbReference type="RefSeq" id="WP_375820190.1">
    <property type="nucleotide sequence ID" value="NZ_FZOF01000004.1"/>
</dbReference>
<protein>
    <recommendedName>
        <fullName evidence="1">UPF0225 protein SAMN05216252_104180</fullName>
    </recommendedName>
</protein>
<proteinExistence type="inferred from homology"/>
<evidence type="ECO:0000313" key="4">
    <source>
        <dbReference type="EMBL" id="SNS22765.1"/>
    </source>
</evidence>
<evidence type="ECO:0000259" key="3">
    <source>
        <dbReference type="Pfam" id="PF17775"/>
    </source>
</evidence>
<dbReference type="Gene3D" id="3.10.450.50">
    <property type="match status" value="1"/>
</dbReference>
<dbReference type="HAMAP" id="MF_00612">
    <property type="entry name" value="UPF0225"/>
    <property type="match status" value="1"/>
</dbReference>
<comment type="similarity">
    <text evidence="1">Belongs to the UPF0225 family.</text>
</comment>
<gene>
    <name evidence="4" type="ORF">SAMN05216252_104180</name>
</gene>
<dbReference type="PANTHER" id="PTHR33747">
    <property type="entry name" value="UPF0225 PROTEIN SCO1677"/>
    <property type="match status" value="1"/>
</dbReference>
<keyword evidence="5" id="KW-1185">Reference proteome</keyword>
<dbReference type="InterPro" id="IPR032710">
    <property type="entry name" value="NTF2-like_dom_sf"/>
</dbReference>
<dbReference type="Proteomes" id="UP000198280">
    <property type="component" value="Unassembled WGS sequence"/>
</dbReference>
<feature type="domain" description="YchJ-like middle NTF2-like" evidence="3">
    <location>
        <begin position="54"/>
        <end position="147"/>
    </location>
</feature>
<dbReference type="AlphaFoldDB" id="A0A239CRG6"/>
<dbReference type="Pfam" id="PF17775">
    <property type="entry name" value="YchJ_M-like"/>
    <property type="match status" value="1"/>
</dbReference>
<reference evidence="4 5" key="1">
    <citation type="submission" date="2017-06" db="EMBL/GenBank/DDBJ databases">
        <authorList>
            <person name="Kim H.J."/>
            <person name="Triplett B.A."/>
        </authorList>
    </citation>
    <scope>NUCLEOTIDE SEQUENCE [LARGE SCALE GENOMIC DNA]</scope>
    <source>
        <strain evidence="4 5">CGMCC 4.1858</strain>
    </source>
</reference>
<dbReference type="InterPro" id="IPR023006">
    <property type="entry name" value="YchJ-like"/>
</dbReference>
<dbReference type="SUPFAM" id="SSF54427">
    <property type="entry name" value="NTF2-like"/>
    <property type="match status" value="1"/>
</dbReference>
<dbReference type="PANTHER" id="PTHR33747:SF1">
    <property type="entry name" value="ADENYLATE CYCLASE-ASSOCIATED CAP C-TERMINAL DOMAIN-CONTAINING PROTEIN"/>
    <property type="match status" value="1"/>
</dbReference>
<dbReference type="EMBL" id="FZOF01000004">
    <property type="protein sequence ID" value="SNS22765.1"/>
    <property type="molecule type" value="Genomic_DNA"/>
</dbReference>
<evidence type="ECO:0000313" key="5">
    <source>
        <dbReference type="Proteomes" id="UP000198280"/>
    </source>
</evidence>
<feature type="compositionally biased region" description="Basic residues" evidence="2">
    <location>
        <begin position="8"/>
        <end position="21"/>
    </location>
</feature>
<dbReference type="InterPro" id="IPR048469">
    <property type="entry name" value="YchJ-like_M"/>
</dbReference>
<evidence type="ECO:0000256" key="1">
    <source>
        <dbReference type="HAMAP-Rule" id="MF_00612"/>
    </source>
</evidence>